<organism evidence="4 5">
    <name type="scientific">Alicyclobacillus mali</name>
    <name type="common">ex Roth et al. 2021</name>
    <dbReference type="NCBI Taxonomy" id="1123961"/>
    <lineage>
        <taxon>Bacteria</taxon>
        <taxon>Bacillati</taxon>
        <taxon>Bacillota</taxon>
        <taxon>Bacilli</taxon>
        <taxon>Bacillales</taxon>
        <taxon>Alicyclobacillaceae</taxon>
        <taxon>Alicyclobacillus</taxon>
    </lineage>
</organism>
<dbReference type="Pfam" id="PF01522">
    <property type="entry name" value="Polysacc_deac_1"/>
    <property type="match status" value="1"/>
</dbReference>
<sequence length="288" mass="32822">MKVKGRLILALALAFMASFGCGKGVKVLAQESNQDQPVDKVWPEDPRNFEVTEQKIARLDISVPILEYHAANDVPGDEATLRKGQLQQEFYWLKTHGFHTINFGQLYAAWYYGYKLPRRPILITFDDGYESFYTDVFPLLQKFRFQATCFIIAGYVHTWIDTKVEFPTMTQAQLEQLQASGLVDIEGHSYSHPNLTYVPSSRLEQEIKGSSEILSKIVKHPIWVFCYPYGAYNSTIIHTVETSGYALATTQNEGYANLAQGPYTLDRIPILRDTSFQEFQEILAPSLQ</sequence>
<dbReference type="InterPro" id="IPR002509">
    <property type="entry name" value="NODB_dom"/>
</dbReference>
<dbReference type="SUPFAM" id="SSF88713">
    <property type="entry name" value="Glycoside hydrolase/deacetylase"/>
    <property type="match status" value="1"/>
</dbReference>
<feature type="domain" description="NodB homology" evidence="3">
    <location>
        <begin position="119"/>
        <end position="288"/>
    </location>
</feature>
<name>A0ABS0F2X6_9BACL</name>
<dbReference type="InterPro" id="IPR051398">
    <property type="entry name" value="Polysacch_Deacetylase"/>
</dbReference>
<gene>
    <name evidence="4" type="ORF">IW967_07190</name>
</gene>
<feature type="chain" id="PRO_5047051996" evidence="2">
    <location>
        <begin position="23"/>
        <end position="288"/>
    </location>
</feature>
<dbReference type="EMBL" id="JADPKZ010000038">
    <property type="protein sequence ID" value="MBF8377649.1"/>
    <property type="molecule type" value="Genomic_DNA"/>
</dbReference>
<evidence type="ECO:0000259" key="3">
    <source>
        <dbReference type="PROSITE" id="PS51677"/>
    </source>
</evidence>
<dbReference type="Proteomes" id="UP000642910">
    <property type="component" value="Unassembled WGS sequence"/>
</dbReference>
<evidence type="ECO:0000256" key="1">
    <source>
        <dbReference type="ARBA" id="ARBA00022729"/>
    </source>
</evidence>
<keyword evidence="1 2" id="KW-0732">Signal</keyword>
<dbReference type="PANTHER" id="PTHR34216">
    <property type="match status" value="1"/>
</dbReference>
<accession>A0ABS0F2X6</accession>
<evidence type="ECO:0000256" key="2">
    <source>
        <dbReference type="SAM" id="SignalP"/>
    </source>
</evidence>
<dbReference type="CDD" id="cd10918">
    <property type="entry name" value="CE4_NodB_like_5s_6s"/>
    <property type="match status" value="1"/>
</dbReference>
<dbReference type="InterPro" id="IPR011330">
    <property type="entry name" value="Glyco_hydro/deAcase_b/a-brl"/>
</dbReference>
<dbReference type="PROSITE" id="PS51257">
    <property type="entry name" value="PROKAR_LIPOPROTEIN"/>
    <property type="match status" value="1"/>
</dbReference>
<dbReference type="RefSeq" id="WP_067847551.1">
    <property type="nucleotide sequence ID" value="NZ_JADPKZ010000038.1"/>
</dbReference>
<dbReference type="Gene3D" id="3.20.20.370">
    <property type="entry name" value="Glycoside hydrolase/deacetylase"/>
    <property type="match status" value="1"/>
</dbReference>
<dbReference type="PROSITE" id="PS51677">
    <property type="entry name" value="NODB"/>
    <property type="match status" value="1"/>
</dbReference>
<evidence type="ECO:0000313" key="5">
    <source>
        <dbReference type="Proteomes" id="UP000642910"/>
    </source>
</evidence>
<proteinExistence type="predicted"/>
<feature type="signal peptide" evidence="2">
    <location>
        <begin position="1"/>
        <end position="22"/>
    </location>
</feature>
<protein>
    <submittedName>
        <fullName evidence="4">Polysaccharide deacetylase family protein</fullName>
    </submittedName>
</protein>
<reference evidence="4 5" key="1">
    <citation type="submission" date="2020-11" db="EMBL/GenBank/DDBJ databases">
        <title>Genomic insight of Alicyclobacillus mali FL 18 reveals a new arsenic-resistant strain, with potential in environmental biotechnology.</title>
        <authorList>
            <person name="Fiorentino G."/>
            <person name="Gallo G."/>
            <person name="Aulitto M."/>
        </authorList>
    </citation>
    <scope>NUCLEOTIDE SEQUENCE [LARGE SCALE GENOMIC DNA]</scope>
    <source>
        <strain evidence="4 5">FL 18</strain>
    </source>
</reference>
<evidence type="ECO:0000313" key="4">
    <source>
        <dbReference type="EMBL" id="MBF8377649.1"/>
    </source>
</evidence>
<comment type="caution">
    <text evidence="4">The sequence shown here is derived from an EMBL/GenBank/DDBJ whole genome shotgun (WGS) entry which is preliminary data.</text>
</comment>
<keyword evidence="5" id="KW-1185">Reference proteome</keyword>
<dbReference type="PANTHER" id="PTHR34216:SF7">
    <property type="entry name" value="POLY-BETA-1,6-N-ACETYL-D-GLUCOSAMINE N-DEACETYLASE"/>
    <property type="match status" value="1"/>
</dbReference>